<comment type="cofactor">
    <cofactor evidence="1 5">
        <name>heme</name>
        <dbReference type="ChEBI" id="CHEBI:30413"/>
    </cofactor>
</comment>
<evidence type="ECO:0000256" key="7">
    <source>
        <dbReference type="SAM" id="Phobius"/>
    </source>
</evidence>
<dbReference type="InterPro" id="IPR036396">
    <property type="entry name" value="Cyt_P450_sf"/>
</dbReference>
<keyword evidence="7" id="KW-1133">Transmembrane helix</keyword>
<accession>A0A3M7CLF5</accession>
<dbReference type="InterPro" id="IPR001128">
    <property type="entry name" value="Cyt_P450"/>
</dbReference>
<keyword evidence="4 5" id="KW-0408">Iron</keyword>
<keyword evidence="6" id="KW-0560">Oxidoreductase</keyword>
<organism evidence="8 9">
    <name type="scientific">Hortaea werneckii</name>
    <name type="common">Black yeast</name>
    <name type="synonym">Cladosporium werneckii</name>
    <dbReference type="NCBI Taxonomy" id="91943"/>
    <lineage>
        <taxon>Eukaryota</taxon>
        <taxon>Fungi</taxon>
        <taxon>Dikarya</taxon>
        <taxon>Ascomycota</taxon>
        <taxon>Pezizomycotina</taxon>
        <taxon>Dothideomycetes</taxon>
        <taxon>Dothideomycetidae</taxon>
        <taxon>Mycosphaerellales</taxon>
        <taxon>Teratosphaeriaceae</taxon>
        <taxon>Hortaea</taxon>
    </lineage>
</organism>
<keyword evidence="6" id="KW-0503">Monooxygenase</keyword>
<dbReference type="PANTHER" id="PTHR24305">
    <property type="entry name" value="CYTOCHROME P450"/>
    <property type="match status" value="1"/>
</dbReference>
<comment type="similarity">
    <text evidence="2 6">Belongs to the cytochrome P450 family.</text>
</comment>
<evidence type="ECO:0000256" key="3">
    <source>
        <dbReference type="ARBA" id="ARBA00022723"/>
    </source>
</evidence>
<feature type="binding site" description="axial binding residue" evidence="5">
    <location>
        <position position="449"/>
    </location>
    <ligand>
        <name>heme</name>
        <dbReference type="ChEBI" id="CHEBI:30413"/>
    </ligand>
    <ligandPart>
        <name>Fe</name>
        <dbReference type="ChEBI" id="CHEBI:18248"/>
    </ligandPart>
</feature>
<dbReference type="Pfam" id="PF00067">
    <property type="entry name" value="p450"/>
    <property type="match status" value="1"/>
</dbReference>
<evidence type="ECO:0000313" key="8">
    <source>
        <dbReference type="EMBL" id="RMY52710.1"/>
    </source>
</evidence>
<dbReference type="VEuPathDB" id="FungiDB:BTJ68_11918"/>
<dbReference type="PROSITE" id="PS00086">
    <property type="entry name" value="CYTOCHROME_P450"/>
    <property type="match status" value="1"/>
</dbReference>
<dbReference type="OrthoDB" id="3945418at2759"/>
<protein>
    <recommendedName>
        <fullName evidence="10">Cytochrome P450</fullName>
    </recommendedName>
</protein>
<evidence type="ECO:0000313" key="9">
    <source>
        <dbReference type="Proteomes" id="UP000270230"/>
    </source>
</evidence>
<dbReference type="EMBL" id="QWIN01000382">
    <property type="protein sequence ID" value="RMY52710.1"/>
    <property type="molecule type" value="Genomic_DNA"/>
</dbReference>
<dbReference type="InterPro" id="IPR002401">
    <property type="entry name" value="Cyt_P450_E_grp-I"/>
</dbReference>
<dbReference type="CDD" id="cd11062">
    <property type="entry name" value="CYP58-like"/>
    <property type="match status" value="1"/>
</dbReference>
<proteinExistence type="inferred from homology"/>
<evidence type="ECO:0000256" key="2">
    <source>
        <dbReference type="ARBA" id="ARBA00010617"/>
    </source>
</evidence>
<dbReference type="GO" id="GO:0016705">
    <property type="term" value="F:oxidoreductase activity, acting on paired donors, with incorporation or reduction of molecular oxygen"/>
    <property type="evidence" value="ECO:0007669"/>
    <property type="project" value="InterPro"/>
</dbReference>
<name>A0A3M7CLF5_HORWE</name>
<dbReference type="GO" id="GO:0020037">
    <property type="term" value="F:heme binding"/>
    <property type="evidence" value="ECO:0007669"/>
    <property type="project" value="InterPro"/>
</dbReference>
<keyword evidence="3 5" id="KW-0479">Metal-binding</keyword>
<sequence>MALLELTTAALLFYLITLAVYRLYLCPLAKSKIPGPRLGALTKFYEAWYEIVQRGRFAFKIDDLHEHHGPIIRITPEEVHIKDSSFWDEIFVKHPKASRYSSTASRFGNDDSMFAVADAGYHRMLRAPLNPFFSRRAIIDQQSLVQEKCSIMLEVMTKLKDIGTVFKITDAFAAFAGDVISQYSFGFSYGQVRDYETGWAKNFHDAYLSLGAFGHVAVQYPWLLKAIPESFVLKMDPSLGQMLQLQKDFVATIDDIRQRAKSPEQQNPKRTMFHALLGSELPEYAKTTVRLEHEAQTVIGGGIVTTAWALTQSVFYILNDPAVYEKLLDELHQAIPDVTAPDAFAYEKLERLPYLSGCIKEGIRFSYGISGRLPRVLHEPIQYREYTIPAGTAISMSIRDVNFDEAIYDRPRKFKPERWTTVNGGPAMAADGSSLESHFVTFGKGARMCLGINLAYMELYIVLAQIFRRLVLELHSTDESDVELAHDFFLPSPKLDSKGVRVMVVGHSGQYLNNQNQRVEINSQ</sequence>
<evidence type="ECO:0000256" key="6">
    <source>
        <dbReference type="RuleBase" id="RU000461"/>
    </source>
</evidence>
<dbReference type="GO" id="GO:0004497">
    <property type="term" value="F:monooxygenase activity"/>
    <property type="evidence" value="ECO:0007669"/>
    <property type="project" value="UniProtKB-KW"/>
</dbReference>
<dbReference type="PANTHER" id="PTHR24305:SF166">
    <property type="entry name" value="CYTOCHROME P450 12A4, MITOCHONDRIAL-RELATED"/>
    <property type="match status" value="1"/>
</dbReference>
<dbReference type="GO" id="GO:0005506">
    <property type="term" value="F:iron ion binding"/>
    <property type="evidence" value="ECO:0007669"/>
    <property type="project" value="InterPro"/>
</dbReference>
<dbReference type="InterPro" id="IPR017972">
    <property type="entry name" value="Cyt_P450_CS"/>
</dbReference>
<comment type="caution">
    <text evidence="8">The sequence shown here is derived from an EMBL/GenBank/DDBJ whole genome shotgun (WGS) entry which is preliminary data.</text>
</comment>
<dbReference type="Proteomes" id="UP000270230">
    <property type="component" value="Unassembled WGS sequence"/>
</dbReference>
<evidence type="ECO:0000256" key="4">
    <source>
        <dbReference type="ARBA" id="ARBA00023004"/>
    </source>
</evidence>
<dbReference type="AlphaFoldDB" id="A0A3M7CLF5"/>
<feature type="transmembrane region" description="Helical" evidence="7">
    <location>
        <begin position="6"/>
        <end position="24"/>
    </location>
</feature>
<keyword evidence="7" id="KW-0472">Membrane</keyword>
<gene>
    <name evidence="8" type="ORF">D0865_05637</name>
</gene>
<reference evidence="8 9" key="1">
    <citation type="journal article" date="2018" name="BMC Genomics">
        <title>Genomic evidence for intraspecific hybridization in a clonal and extremely halotolerant yeast.</title>
        <authorList>
            <person name="Gostincar C."/>
            <person name="Stajich J.E."/>
            <person name="Zupancic J."/>
            <person name="Zalar P."/>
            <person name="Gunde-Cimerman N."/>
        </authorList>
    </citation>
    <scope>NUCLEOTIDE SEQUENCE [LARGE SCALE GENOMIC DNA]</scope>
    <source>
        <strain evidence="8 9">EXF-151</strain>
    </source>
</reference>
<keyword evidence="7" id="KW-0812">Transmembrane</keyword>
<dbReference type="InterPro" id="IPR050121">
    <property type="entry name" value="Cytochrome_P450_monoxygenase"/>
</dbReference>
<dbReference type="SUPFAM" id="SSF48264">
    <property type="entry name" value="Cytochrome P450"/>
    <property type="match status" value="1"/>
</dbReference>
<evidence type="ECO:0000256" key="1">
    <source>
        <dbReference type="ARBA" id="ARBA00001971"/>
    </source>
</evidence>
<evidence type="ECO:0008006" key="10">
    <source>
        <dbReference type="Google" id="ProtNLM"/>
    </source>
</evidence>
<dbReference type="PRINTS" id="PR00463">
    <property type="entry name" value="EP450I"/>
</dbReference>
<evidence type="ECO:0000256" key="5">
    <source>
        <dbReference type="PIRSR" id="PIRSR602401-1"/>
    </source>
</evidence>
<keyword evidence="5 6" id="KW-0349">Heme</keyword>
<dbReference type="Gene3D" id="1.10.630.10">
    <property type="entry name" value="Cytochrome P450"/>
    <property type="match status" value="1"/>
</dbReference>